<dbReference type="InterPro" id="IPR016157">
    <property type="entry name" value="Cullin_CS"/>
</dbReference>
<evidence type="ECO:0000259" key="13">
    <source>
        <dbReference type="PROSITE" id="PS50069"/>
    </source>
</evidence>
<evidence type="ECO:0000313" key="14">
    <source>
        <dbReference type="EMBL" id="PIC30770.1"/>
    </source>
</evidence>
<dbReference type="FunFam" id="1.20.1310.10:FF:000038">
    <property type="entry name" value="CDC53p Cullin"/>
    <property type="match status" value="1"/>
</dbReference>
<dbReference type="InterPro" id="IPR001373">
    <property type="entry name" value="Cullin_N"/>
</dbReference>
<protein>
    <recommendedName>
        <fullName evidence="10">Cullin-1</fullName>
    </recommendedName>
</protein>
<dbReference type="PANTHER" id="PTHR11932">
    <property type="entry name" value="CULLIN"/>
    <property type="match status" value="1"/>
</dbReference>
<evidence type="ECO:0000256" key="12">
    <source>
        <dbReference type="RuleBase" id="RU003829"/>
    </source>
</evidence>
<dbReference type="EMBL" id="PDUG01000005">
    <property type="protein sequence ID" value="PIC30770.1"/>
    <property type="molecule type" value="Genomic_DNA"/>
</dbReference>
<evidence type="ECO:0000313" key="15">
    <source>
        <dbReference type="Proteomes" id="UP000230233"/>
    </source>
</evidence>
<dbReference type="PROSITE" id="PS50069">
    <property type="entry name" value="CULLIN_2"/>
    <property type="match status" value="1"/>
</dbReference>
<dbReference type="InterPro" id="IPR016158">
    <property type="entry name" value="Cullin_homology"/>
</dbReference>
<evidence type="ECO:0000256" key="8">
    <source>
        <dbReference type="ARBA" id="ARBA00022843"/>
    </source>
</evidence>
<gene>
    <name evidence="14" type="primary">Cnig_chr_V.g21901</name>
    <name evidence="14" type="ORF">B9Z55_021901</name>
</gene>
<evidence type="ECO:0000256" key="10">
    <source>
        <dbReference type="ARBA" id="ARBA00069612"/>
    </source>
</evidence>
<dbReference type="FunFam" id="1.20.1310.10:FF:000026">
    <property type="entry name" value="Cullin 1"/>
    <property type="match status" value="1"/>
</dbReference>
<reference evidence="15" key="1">
    <citation type="submission" date="2017-10" db="EMBL/GenBank/DDBJ databases">
        <title>Rapid genome shrinkage in a self-fertile nematode reveals novel sperm competition proteins.</title>
        <authorList>
            <person name="Yin D."/>
            <person name="Schwarz E.M."/>
            <person name="Thomas C.G."/>
            <person name="Felde R.L."/>
            <person name="Korf I.F."/>
            <person name="Cutter A.D."/>
            <person name="Schartner C.M."/>
            <person name="Ralston E.J."/>
            <person name="Meyer B.J."/>
            <person name="Haag E.S."/>
        </authorList>
    </citation>
    <scope>NUCLEOTIDE SEQUENCE [LARGE SCALE GENOMIC DNA]</scope>
    <source>
        <strain evidence="15">JU1422</strain>
    </source>
</reference>
<dbReference type="SMART" id="SM00182">
    <property type="entry name" value="CULLIN"/>
    <property type="match status" value="1"/>
</dbReference>
<dbReference type="Pfam" id="PF10557">
    <property type="entry name" value="Cullin_Nedd8"/>
    <property type="match status" value="1"/>
</dbReference>
<dbReference type="GO" id="GO:0019005">
    <property type="term" value="C:SCF ubiquitin ligase complex"/>
    <property type="evidence" value="ECO:0007669"/>
    <property type="project" value="UniProtKB-ARBA"/>
</dbReference>
<comment type="pathway">
    <text evidence="2">Protein modification; protein ubiquitination.</text>
</comment>
<dbReference type="SUPFAM" id="SSF75632">
    <property type="entry name" value="Cullin homology domain"/>
    <property type="match status" value="1"/>
</dbReference>
<dbReference type="FunFam" id="1.20.1310.10:FF:000001">
    <property type="entry name" value="Cullin 3"/>
    <property type="match status" value="1"/>
</dbReference>
<keyword evidence="15" id="KW-1185">Reference proteome</keyword>
<dbReference type="Gene3D" id="1.10.10.10">
    <property type="entry name" value="Winged helix-like DNA-binding domain superfamily/Winged helix DNA-binding domain"/>
    <property type="match status" value="1"/>
</dbReference>
<accession>A0A2G5TTX5</accession>
<dbReference type="GO" id="GO:0031625">
    <property type="term" value="F:ubiquitin protein ligase binding"/>
    <property type="evidence" value="ECO:0007669"/>
    <property type="project" value="InterPro"/>
</dbReference>
<evidence type="ECO:0000256" key="7">
    <source>
        <dbReference type="ARBA" id="ARBA00022786"/>
    </source>
</evidence>
<dbReference type="InterPro" id="IPR036388">
    <property type="entry name" value="WH-like_DNA-bd_sf"/>
</dbReference>
<evidence type="ECO:0000256" key="4">
    <source>
        <dbReference type="ARBA" id="ARBA00022490"/>
    </source>
</evidence>
<dbReference type="GO" id="GO:0005737">
    <property type="term" value="C:cytoplasm"/>
    <property type="evidence" value="ECO:0007669"/>
    <property type="project" value="UniProtKB-SubCell"/>
</dbReference>
<dbReference type="Proteomes" id="UP000230233">
    <property type="component" value="Chromosome V"/>
</dbReference>
<evidence type="ECO:0000256" key="3">
    <source>
        <dbReference type="ARBA" id="ARBA00006019"/>
    </source>
</evidence>
<dbReference type="InterPro" id="IPR036317">
    <property type="entry name" value="Cullin_homology_sf"/>
</dbReference>
<keyword evidence="7" id="KW-0833">Ubl conjugation pathway</keyword>
<comment type="caution">
    <text evidence="14">The sequence shown here is derived from an EMBL/GenBank/DDBJ whole genome shotgun (WGS) entry which is preliminary data.</text>
</comment>
<dbReference type="InterPro" id="IPR016159">
    <property type="entry name" value="Cullin_repeat-like_dom_sf"/>
</dbReference>
<dbReference type="GO" id="GO:0006511">
    <property type="term" value="P:ubiquitin-dependent protein catabolic process"/>
    <property type="evidence" value="ECO:0007669"/>
    <property type="project" value="InterPro"/>
</dbReference>
<dbReference type="InterPro" id="IPR019559">
    <property type="entry name" value="Cullin_neddylation_domain"/>
</dbReference>
<sequence>MGKRGKGVVHQSFIRLSTPAKVPKVGGAADEWIPARTMKIDDTWMKLEVGLNSIFKHQELSATEYLEYYKLCFDFCTDLNAINTITEFNDYGGGDIATARGKMLYDRVRAFIIRVVQDLLYGCVDLSGEPLLQYYSQKWELFSFAMKVVDGIFAYLNRHWVRREFDEGREGAYMIYILGLATWREELFEKIKDKVRDALLELVRIERTGGMINRNLISSTVRSLEEIGHDKTEPPKAGSAAPKTLSVYRSAFEAPFLETTRVFYTQEVQDFLQTHSCQSVENCKEYMKKFDKRLREEEMRVELCFNRSTLRPLKDVCEEIMITKQLGFIQSHFGTLLVEQADEDLGRMYQLCLRVEKGLEALRQALQAYVTKVGREALEQRCQEALQDPKIYVHTILEVHQRYQGLVERSFSKEIGFVKSLDTAAIAFINKNAVTEKVQATRNLKSPELIARYCDLLMKKNSKMPDEMEMDVLQKNVITIFKYLEDKDVFMNFYIKHFCKRQLTETSASDEAESSFISKLTECCGFEYTSRLAKMVQDTQVSKDLSSGYKDQQLEATRSKKSIEFGIQVLSTGAWPNMALVNLNLPRDLTTSVEGFTQFYNTKFTGRKLSWNYIHSRGELTSTAFKGKKYVFAATTTQMCTLLLFNEQLEYSAEKIQEATGLDTKTTQMVLGTLVKNQVLKIKGSEDVKEVDKIPMNADLVLNMGYTNKKVRVDLTKMTMAVQTAKDQESVQKSMEEDRKNIIQAAIVRIMKTRKQFSHQNLMVELLEQLSSRFKPKVELIKKCIGSLIEKEYIKRNENQRDLYDYLA</sequence>
<dbReference type="FunFam" id="1.20.1310.10:FF:000029">
    <property type="entry name" value="Cullin homolog 1"/>
    <property type="match status" value="1"/>
</dbReference>
<evidence type="ECO:0000256" key="9">
    <source>
        <dbReference type="ARBA" id="ARBA00023306"/>
    </source>
</evidence>
<feature type="domain" description="Cullin family profile" evidence="13">
    <location>
        <begin position="445"/>
        <end position="675"/>
    </location>
</feature>
<evidence type="ECO:0000256" key="11">
    <source>
        <dbReference type="PROSITE-ProRule" id="PRU00330"/>
    </source>
</evidence>
<dbReference type="FunFam" id="3.30.230.130:FF:000003">
    <property type="entry name" value="Cullin 2"/>
    <property type="match status" value="1"/>
</dbReference>
<dbReference type="InterPro" id="IPR036390">
    <property type="entry name" value="WH_DNA-bd_sf"/>
</dbReference>
<evidence type="ECO:0000256" key="6">
    <source>
        <dbReference type="ARBA" id="ARBA00022618"/>
    </source>
</evidence>
<keyword evidence="5" id="KW-1017">Isopeptide bond</keyword>
<dbReference type="SUPFAM" id="SSF46785">
    <property type="entry name" value="Winged helix' DNA-binding domain"/>
    <property type="match status" value="1"/>
</dbReference>
<comment type="subcellular location">
    <subcellularLocation>
        <location evidence="1">Cytoplasm</location>
    </subcellularLocation>
</comment>
<keyword evidence="6" id="KW-0132">Cell division</keyword>
<proteinExistence type="inferred from homology"/>
<evidence type="ECO:0000256" key="1">
    <source>
        <dbReference type="ARBA" id="ARBA00004496"/>
    </source>
</evidence>
<dbReference type="GO" id="GO:0006950">
    <property type="term" value="P:response to stress"/>
    <property type="evidence" value="ECO:0007669"/>
    <property type="project" value="UniProtKB-ARBA"/>
</dbReference>
<dbReference type="Gene3D" id="1.20.1310.10">
    <property type="entry name" value="Cullin Repeats"/>
    <property type="match status" value="4"/>
</dbReference>
<dbReference type="GO" id="GO:0051301">
    <property type="term" value="P:cell division"/>
    <property type="evidence" value="ECO:0007669"/>
    <property type="project" value="UniProtKB-KW"/>
</dbReference>
<dbReference type="InterPro" id="IPR045093">
    <property type="entry name" value="Cullin"/>
</dbReference>
<dbReference type="PROSITE" id="PS01256">
    <property type="entry name" value="CULLIN_1"/>
    <property type="match status" value="1"/>
</dbReference>
<dbReference type="AlphaFoldDB" id="A0A2G5TTX5"/>
<organism evidence="14 15">
    <name type="scientific">Caenorhabditis nigoni</name>
    <dbReference type="NCBI Taxonomy" id="1611254"/>
    <lineage>
        <taxon>Eukaryota</taxon>
        <taxon>Metazoa</taxon>
        <taxon>Ecdysozoa</taxon>
        <taxon>Nematoda</taxon>
        <taxon>Chromadorea</taxon>
        <taxon>Rhabditida</taxon>
        <taxon>Rhabditina</taxon>
        <taxon>Rhabditomorpha</taxon>
        <taxon>Rhabditoidea</taxon>
        <taxon>Rhabditidae</taxon>
        <taxon>Peloderinae</taxon>
        <taxon>Caenorhabditis</taxon>
    </lineage>
</organism>
<evidence type="ECO:0000256" key="5">
    <source>
        <dbReference type="ARBA" id="ARBA00022499"/>
    </source>
</evidence>
<comment type="similarity">
    <text evidence="3 11 12">Belongs to the cullin family.</text>
</comment>
<dbReference type="OrthoDB" id="5871988at2759"/>
<keyword evidence="4" id="KW-0963">Cytoplasm</keyword>
<evidence type="ECO:0000256" key="2">
    <source>
        <dbReference type="ARBA" id="ARBA00004906"/>
    </source>
</evidence>
<dbReference type="SMART" id="SM00884">
    <property type="entry name" value="Cullin_Nedd8"/>
    <property type="match status" value="1"/>
</dbReference>
<dbReference type="SUPFAM" id="SSF74788">
    <property type="entry name" value="Cullin repeat-like"/>
    <property type="match status" value="1"/>
</dbReference>
<dbReference type="InterPro" id="IPR059120">
    <property type="entry name" value="Cullin-like_AB"/>
</dbReference>
<name>A0A2G5TTX5_9PELO</name>
<dbReference type="Pfam" id="PF26557">
    <property type="entry name" value="Cullin_AB"/>
    <property type="match status" value="1"/>
</dbReference>
<dbReference type="FunFam" id="1.10.10.10:FF:000014">
    <property type="entry name" value="Cullin 1"/>
    <property type="match status" value="1"/>
</dbReference>
<keyword evidence="8" id="KW-0832">Ubl conjugation</keyword>
<keyword evidence="9" id="KW-0131">Cell cycle</keyword>
<dbReference type="Pfam" id="PF00888">
    <property type="entry name" value="Cullin"/>
    <property type="match status" value="1"/>
</dbReference>
<dbReference type="STRING" id="1611254.A0A2G5TTX5"/>
<dbReference type="Gene3D" id="3.30.230.130">
    <property type="entry name" value="Cullin, Chain C, Domain 2"/>
    <property type="match status" value="1"/>
</dbReference>